<dbReference type="SUPFAM" id="SSF53474">
    <property type="entry name" value="alpha/beta-Hydrolases"/>
    <property type="match status" value="1"/>
</dbReference>
<reference evidence="1 2" key="1">
    <citation type="journal article" date="2014" name="Int. J. Syst. Evol. Microbiol.">
        <title>Listeria floridensis sp. nov., Listeria aquatica sp. nov., Listeria cornellensis sp. nov., Listeria riparia sp. nov. and Listeria grandensis sp. nov., from agricultural and natural environments.</title>
        <authorList>
            <person name="den Bakker H.C."/>
            <person name="Warchocki S."/>
            <person name="Wright E.M."/>
            <person name="Allred A.F."/>
            <person name="Ahlstrom C."/>
            <person name="Manuel C.S."/>
            <person name="Stasiewicz M.J."/>
            <person name="Burrell A."/>
            <person name="Roof S."/>
            <person name="Strawn L."/>
            <person name="Fortes E.D."/>
            <person name="Nightingale K.K."/>
            <person name="Kephart D."/>
            <person name="Wiedmann M."/>
        </authorList>
    </citation>
    <scope>NUCLEOTIDE SEQUENCE [LARGE SCALE GENOMIC DNA]</scope>
    <source>
        <strain evidence="2">FSL F6-969</strain>
    </source>
</reference>
<evidence type="ECO:0000313" key="2">
    <source>
        <dbReference type="Proteomes" id="UP000019254"/>
    </source>
</evidence>
<dbReference type="AlphaFoldDB" id="W7C7B4"/>
<dbReference type="OrthoDB" id="6450827at2"/>
<dbReference type="STRING" id="1265820.PCORN_04577"/>
<dbReference type="Pfam" id="PF26363">
    <property type="entry name" value="Phospholipase-like"/>
    <property type="match status" value="1"/>
</dbReference>
<proteinExistence type="predicted"/>
<name>W7C7B4_9LIST</name>
<dbReference type="RefSeq" id="WP_036077745.1">
    <property type="nucleotide sequence ID" value="NZ_AODE01000010.1"/>
</dbReference>
<dbReference type="Proteomes" id="UP000019254">
    <property type="component" value="Unassembled WGS sequence"/>
</dbReference>
<comment type="caution">
    <text evidence="1">The sequence shown here is derived from an EMBL/GenBank/DDBJ whole genome shotgun (WGS) entry which is preliminary data.</text>
</comment>
<dbReference type="GO" id="GO:0006629">
    <property type="term" value="P:lipid metabolic process"/>
    <property type="evidence" value="ECO:0007669"/>
    <property type="project" value="InterPro"/>
</dbReference>
<sequence>MITDEMNFELSSTIYGNKLLKIGANINLKNEKWVTLDSINTKDSLQGVAVVRLNEYKDWKSGKLNEFSHIIFASRGSQEAKDFVVDAKLVTQSKPKAGDQFYDYNQFVNKTIKKYTTKDYSFTGHSLGGALAQYESVKHLKPATTFAAARIFNKLTDEEQAKATKGDYWSLIKDYSHTDDWVGALPPNASVFYQQFSMGRNDTKHSILDILNLSGHMPDTFTGHFNSNGSAKLAISPDDIQQLGTRIKNLSLHIDDMICSLDEARAFEESEIRSLENKMYHETYSGKYNHLTEYDIDDSLRDLSKNKAGGVYRLHDDEELLDFVYRLRKIKQELYEFGDNVGYAGYKFKEQDADLGNVLSRILM</sequence>
<gene>
    <name evidence="1" type="ORF">PCORN_04577</name>
</gene>
<evidence type="ECO:0000313" key="1">
    <source>
        <dbReference type="EMBL" id="EUJ31586.1"/>
    </source>
</evidence>
<organism evidence="1 2">
    <name type="scientific">Listeria cornellensis FSL F6-0969</name>
    <dbReference type="NCBI Taxonomy" id="1265820"/>
    <lineage>
        <taxon>Bacteria</taxon>
        <taxon>Bacillati</taxon>
        <taxon>Bacillota</taxon>
        <taxon>Bacilli</taxon>
        <taxon>Bacillales</taxon>
        <taxon>Listeriaceae</taxon>
        <taxon>Listeria</taxon>
    </lineage>
</organism>
<dbReference type="PATRIC" id="fig|1265820.5.peg.905"/>
<dbReference type="CDD" id="cd00741">
    <property type="entry name" value="Lipase"/>
    <property type="match status" value="1"/>
</dbReference>
<dbReference type="InterPro" id="IPR029058">
    <property type="entry name" value="AB_hydrolase_fold"/>
</dbReference>
<accession>W7C7B4</accession>
<keyword evidence="2" id="KW-1185">Reference proteome</keyword>
<dbReference type="Gene3D" id="3.40.50.1820">
    <property type="entry name" value="alpha/beta hydrolase"/>
    <property type="match status" value="1"/>
</dbReference>
<protein>
    <submittedName>
        <fullName evidence="1">Uncharacterized protein</fullName>
    </submittedName>
</protein>
<dbReference type="EMBL" id="AODE01000010">
    <property type="protein sequence ID" value="EUJ31586.1"/>
    <property type="molecule type" value="Genomic_DNA"/>
</dbReference>